<keyword evidence="3" id="KW-1185">Reference proteome</keyword>
<sequence>AFVVGIVVPDAEILKEMYPAERDVSSICKDPNVKAMILNELTKLGRDNGLQSFEQVRDIYLHPDLFTTEQGLLTPTMKLKRPELKKFFEPQITQMYSRVRK</sequence>
<evidence type="ECO:0000313" key="2">
    <source>
        <dbReference type="EMBL" id="CAG7818696.1"/>
    </source>
</evidence>
<dbReference type="OrthoDB" id="1700726at2759"/>
<feature type="non-terminal residue" evidence="2">
    <location>
        <position position="1"/>
    </location>
</feature>
<organism evidence="2 3">
    <name type="scientific">Allacma fusca</name>
    <dbReference type="NCBI Taxonomy" id="39272"/>
    <lineage>
        <taxon>Eukaryota</taxon>
        <taxon>Metazoa</taxon>
        <taxon>Ecdysozoa</taxon>
        <taxon>Arthropoda</taxon>
        <taxon>Hexapoda</taxon>
        <taxon>Collembola</taxon>
        <taxon>Symphypleona</taxon>
        <taxon>Sminthuridae</taxon>
        <taxon>Allacma</taxon>
    </lineage>
</organism>
<comment type="caution">
    <text evidence="2">The sequence shown here is derived from an EMBL/GenBank/DDBJ whole genome shotgun (WGS) entry which is preliminary data.</text>
</comment>
<dbReference type="PANTHER" id="PTHR43272">
    <property type="entry name" value="LONG-CHAIN-FATTY-ACID--COA LIGASE"/>
    <property type="match status" value="1"/>
</dbReference>
<dbReference type="GO" id="GO:0005783">
    <property type="term" value="C:endoplasmic reticulum"/>
    <property type="evidence" value="ECO:0007669"/>
    <property type="project" value="TreeGrafter"/>
</dbReference>
<dbReference type="GO" id="GO:0016020">
    <property type="term" value="C:membrane"/>
    <property type="evidence" value="ECO:0007669"/>
    <property type="project" value="TreeGrafter"/>
</dbReference>
<dbReference type="PANTHER" id="PTHR43272:SF107">
    <property type="entry name" value="LONG-CHAIN-FATTY-ACID--COA LIGASE 5"/>
    <property type="match status" value="1"/>
</dbReference>
<accession>A0A8J2P8G0</accession>
<dbReference type="EMBL" id="CAJVCH010428178">
    <property type="protein sequence ID" value="CAG7818696.1"/>
    <property type="molecule type" value="Genomic_DNA"/>
</dbReference>
<dbReference type="GO" id="GO:0004467">
    <property type="term" value="F:long-chain fatty acid-CoA ligase activity"/>
    <property type="evidence" value="ECO:0007669"/>
    <property type="project" value="TreeGrafter"/>
</dbReference>
<reference evidence="2" key="1">
    <citation type="submission" date="2021-06" db="EMBL/GenBank/DDBJ databases">
        <authorList>
            <person name="Hodson N. C."/>
            <person name="Mongue J. A."/>
            <person name="Jaron S. K."/>
        </authorList>
    </citation>
    <scope>NUCLEOTIDE SEQUENCE</scope>
</reference>
<evidence type="ECO:0008006" key="4">
    <source>
        <dbReference type="Google" id="ProtNLM"/>
    </source>
</evidence>
<name>A0A8J2P8G0_9HEXA</name>
<dbReference type="AlphaFoldDB" id="A0A8J2P8G0"/>
<proteinExistence type="predicted"/>
<evidence type="ECO:0000256" key="1">
    <source>
        <dbReference type="ARBA" id="ARBA00022598"/>
    </source>
</evidence>
<dbReference type="Proteomes" id="UP000708208">
    <property type="component" value="Unassembled WGS sequence"/>
</dbReference>
<keyword evidence="1" id="KW-0436">Ligase</keyword>
<gene>
    <name evidence="2" type="ORF">AFUS01_LOCUS29181</name>
</gene>
<evidence type="ECO:0000313" key="3">
    <source>
        <dbReference type="Proteomes" id="UP000708208"/>
    </source>
</evidence>
<protein>
    <recommendedName>
        <fullName evidence="4">Long-chain acyl-CoA synthetase</fullName>
    </recommendedName>
</protein>